<dbReference type="PANTHER" id="PTHR35394:SF5">
    <property type="entry name" value="DUF3176 DOMAIN-CONTAINING PROTEIN"/>
    <property type="match status" value="1"/>
</dbReference>
<dbReference type="EMBL" id="SKBN01000084">
    <property type="protein sequence ID" value="TGJ83768.1"/>
    <property type="molecule type" value="Genomic_DNA"/>
</dbReference>
<keyword evidence="1" id="KW-0812">Transmembrane</keyword>
<dbReference type="Proteomes" id="UP000297716">
    <property type="component" value="Unassembled WGS sequence"/>
</dbReference>
<dbReference type="Pfam" id="PF11374">
    <property type="entry name" value="DUF3176"/>
    <property type="match status" value="1"/>
</dbReference>
<feature type="transmembrane region" description="Helical" evidence="1">
    <location>
        <begin position="148"/>
        <end position="169"/>
    </location>
</feature>
<comment type="caution">
    <text evidence="2">The sequence shown here is derived from an EMBL/GenBank/DDBJ whole genome shotgun (WGS) entry which is preliminary data.</text>
</comment>
<keyword evidence="1" id="KW-1133">Transmembrane helix</keyword>
<keyword evidence="3" id="KW-1185">Reference proteome</keyword>
<dbReference type="OrthoDB" id="5242705at2759"/>
<organism evidence="2 3">
    <name type="scientific">Xylaria hypoxylon</name>
    <dbReference type="NCBI Taxonomy" id="37992"/>
    <lineage>
        <taxon>Eukaryota</taxon>
        <taxon>Fungi</taxon>
        <taxon>Dikarya</taxon>
        <taxon>Ascomycota</taxon>
        <taxon>Pezizomycotina</taxon>
        <taxon>Sordariomycetes</taxon>
        <taxon>Xylariomycetidae</taxon>
        <taxon>Xylariales</taxon>
        <taxon>Xylariaceae</taxon>
        <taxon>Xylaria</taxon>
    </lineage>
</organism>
<dbReference type="STRING" id="37992.A0A4Z0YUY6"/>
<accession>A0A4Z0YUY6</accession>
<sequence length="266" mass="29695">MCLFSYKSLAYRNINSTVRHFRGQASSYETSISHTQVALGFGRRLLIFEDMAEILHTLPAGVGSSASSPSPPQEQLWYEDADISGAYLRGTNHTEEIYLAMQYYSEEAQNSSQALRPVSITSKEECDDGPPDDHIEAHKGMRLIPSGWSLEIAGLFLTLAAFISLLAVLKRVDNRPLSTWQFLFSVNTVISTLSIIMKTPLAFAIGSCLGQGKWSWFTKRSGPLSGFVTFDDASRGPLGCVALLWWLKSRSVFRDNANWLHIRSQY</sequence>
<name>A0A4Z0YUY6_9PEZI</name>
<dbReference type="AlphaFoldDB" id="A0A4Z0YUY6"/>
<evidence type="ECO:0000256" key="1">
    <source>
        <dbReference type="SAM" id="Phobius"/>
    </source>
</evidence>
<proteinExistence type="predicted"/>
<gene>
    <name evidence="2" type="ORF">E0Z10_g5008</name>
</gene>
<evidence type="ECO:0000313" key="3">
    <source>
        <dbReference type="Proteomes" id="UP000297716"/>
    </source>
</evidence>
<reference evidence="2 3" key="1">
    <citation type="submission" date="2019-03" db="EMBL/GenBank/DDBJ databases">
        <title>Draft genome sequence of Xylaria hypoxylon DSM 108379, a ubiquitous saprotrophic-parasitic fungi on hardwood.</title>
        <authorList>
            <person name="Buettner E."/>
            <person name="Leonhardt S."/>
            <person name="Gebauer A.M."/>
            <person name="Liers C."/>
            <person name="Hofrichter M."/>
            <person name="Kellner H."/>
        </authorList>
    </citation>
    <scope>NUCLEOTIDE SEQUENCE [LARGE SCALE GENOMIC DNA]</scope>
    <source>
        <strain evidence="2 3">DSM 108379</strain>
    </source>
</reference>
<evidence type="ECO:0000313" key="2">
    <source>
        <dbReference type="EMBL" id="TGJ83768.1"/>
    </source>
</evidence>
<dbReference type="InterPro" id="IPR021514">
    <property type="entry name" value="DUF3176"/>
</dbReference>
<dbReference type="PANTHER" id="PTHR35394">
    <property type="entry name" value="DUF3176 DOMAIN-CONTAINING PROTEIN"/>
    <property type="match status" value="1"/>
</dbReference>
<keyword evidence="1" id="KW-0472">Membrane</keyword>
<protein>
    <submittedName>
        <fullName evidence="2">Uncharacterized protein</fullName>
    </submittedName>
</protein>
<feature type="transmembrane region" description="Helical" evidence="1">
    <location>
        <begin position="189"/>
        <end position="210"/>
    </location>
</feature>